<keyword evidence="2" id="KW-0808">Transferase</keyword>
<dbReference type="AlphaFoldDB" id="A0A8J3FWP5"/>
<dbReference type="PANTHER" id="PTHR43591:SF99">
    <property type="entry name" value="OS06G0646000 PROTEIN"/>
    <property type="match status" value="1"/>
</dbReference>
<reference evidence="2" key="2">
    <citation type="submission" date="2020-09" db="EMBL/GenBank/DDBJ databases">
        <authorList>
            <person name="Sun Q."/>
            <person name="Zhou Y."/>
        </authorList>
    </citation>
    <scope>NUCLEOTIDE SEQUENCE</scope>
    <source>
        <strain evidence="2">CGMCC 4.5737</strain>
    </source>
</reference>
<dbReference type="InterPro" id="IPR041698">
    <property type="entry name" value="Methyltransf_25"/>
</dbReference>
<protein>
    <submittedName>
        <fullName evidence="2">Similarity with UbiE/COQ5 methyltransferase</fullName>
    </submittedName>
</protein>
<dbReference type="EMBL" id="BMMK01000011">
    <property type="protein sequence ID" value="GGM54847.1"/>
    <property type="molecule type" value="Genomic_DNA"/>
</dbReference>
<evidence type="ECO:0000313" key="3">
    <source>
        <dbReference type="Proteomes" id="UP000637578"/>
    </source>
</evidence>
<dbReference type="PANTHER" id="PTHR43591">
    <property type="entry name" value="METHYLTRANSFERASE"/>
    <property type="match status" value="1"/>
</dbReference>
<keyword evidence="3" id="KW-1185">Reference proteome</keyword>
<dbReference type="SUPFAM" id="SSF53335">
    <property type="entry name" value="S-adenosyl-L-methionine-dependent methyltransferases"/>
    <property type="match status" value="1"/>
</dbReference>
<reference evidence="2" key="1">
    <citation type="journal article" date="2014" name="Int. J. Syst. Evol. Microbiol.">
        <title>Complete genome sequence of Corynebacterium casei LMG S-19264T (=DSM 44701T), isolated from a smear-ripened cheese.</title>
        <authorList>
            <consortium name="US DOE Joint Genome Institute (JGI-PGF)"/>
            <person name="Walter F."/>
            <person name="Albersmeier A."/>
            <person name="Kalinowski J."/>
            <person name="Ruckert C."/>
        </authorList>
    </citation>
    <scope>NUCLEOTIDE SEQUENCE</scope>
    <source>
        <strain evidence="2">CGMCC 4.5737</strain>
    </source>
</reference>
<gene>
    <name evidence="2" type="ORF">GCM10012275_27430</name>
</gene>
<dbReference type="GO" id="GO:0008168">
    <property type="term" value="F:methyltransferase activity"/>
    <property type="evidence" value="ECO:0007669"/>
    <property type="project" value="UniProtKB-KW"/>
</dbReference>
<dbReference type="Gene3D" id="3.40.50.150">
    <property type="entry name" value="Vaccinia Virus protein VP39"/>
    <property type="match status" value="1"/>
</dbReference>
<feature type="domain" description="Methyltransferase" evidence="1">
    <location>
        <begin position="108"/>
        <end position="201"/>
    </location>
</feature>
<dbReference type="CDD" id="cd02440">
    <property type="entry name" value="AdoMet_MTases"/>
    <property type="match status" value="1"/>
</dbReference>
<evidence type="ECO:0000259" key="1">
    <source>
        <dbReference type="Pfam" id="PF13649"/>
    </source>
</evidence>
<dbReference type="Pfam" id="PF13649">
    <property type="entry name" value="Methyltransf_25"/>
    <property type="match status" value="1"/>
</dbReference>
<accession>A0A8J3FWP5</accession>
<dbReference type="GO" id="GO:0032259">
    <property type="term" value="P:methylation"/>
    <property type="evidence" value="ECO:0007669"/>
    <property type="project" value="UniProtKB-KW"/>
</dbReference>
<name>A0A8J3FWP5_9PSEU</name>
<organism evidence="2 3">
    <name type="scientific">Longimycelium tulufanense</name>
    <dbReference type="NCBI Taxonomy" id="907463"/>
    <lineage>
        <taxon>Bacteria</taxon>
        <taxon>Bacillati</taxon>
        <taxon>Actinomycetota</taxon>
        <taxon>Actinomycetes</taxon>
        <taxon>Pseudonocardiales</taxon>
        <taxon>Pseudonocardiaceae</taxon>
        <taxon>Longimycelium</taxon>
    </lineage>
</organism>
<dbReference type="InterPro" id="IPR029063">
    <property type="entry name" value="SAM-dependent_MTases_sf"/>
</dbReference>
<sequence length="266" mass="28900">MYRLARLTHTRRVVASPRDATERLRELLAPGTAQPRAHQGYLDLLGDDTPLRSGVAQRLMASRLVPLIYERWWRPALGRVAKGLAGPSMAEEHRWLTEQLALEPGALVLDLACGPGNFTRRLAPLVGPTGLVAGLDASATMLAEAVRRTTQPNVAYLRADAVRPPLREGAFDAVCCFAALHLFAEPFRALDHVVGLLRPGGRIALLTSRRRPSGPLRALDRALGATSGMRMFDPDEIRAALAERGFSGLRQRVAGATQFVAGQHLS</sequence>
<dbReference type="Proteomes" id="UP000637578">
    <property type="component" value="Unassembled WGS sequence"/>
</dbReference>
<proteinExistence type="predicted"/>
<comment type="caution">
    <text evidence="2">The sequence shown here is derived from an EMBL/GenBank/DDBJ whole genome shotgun (WGS) entry which is preliminary data.</text>
</comment>
<keyword evidence="2" id="KW-0489">Methyltransferase</keyword>
<evidence type="ECO:0000313" key="2">
    <source>
        <dbReference type="EMBL" id="GGM54847.1"/>
    </source>
</evidence>